<keyword evidence="2" id="KW-1185">Reference proteome</keyword>
<protein>
    <submittedName>
        <fullName evidence="1">Uncharacterized protein</fullName>
    </submittedName>
</protein>
<dbReference type="Proteomes" id="UP000315295">
    <property type="component" value="Unassembled WGS sequence"/>
</dbReference>
<dbReference type="AlphaFoldDB" id="A0A540L2N6"/>
<evidence type="ECO:0000313" key="1">
    <source>
        <dbReference type="EMBL" id="TQD80522.1"/>
    </source>
</evidence>
<sequence length="50" mass="5756">MTDTGDKRTEKICQFDMDLLKELHGILCSMLEWVGIKRAIRWGRSSSVVT</sequence>
<accession>A0A540L2N6</accession>
<evidence type="ECO:0000313" key="2">
    <source>
        <dbReference type="Proteomes" id="UP000315295"/>
    </source>
</evidence>
<name>A0A540L2N6_MALBA</name>
<comment type="caution">
    <text evidence="1">The sequence shown here is derived from an EMBL/GenBank/DDBJ whole genome shotgun (WGS) entry which is preliminary data.</text>
</comment>
<reference evidence="1 2" key="1">
    <citation type="journal article" date="2019" name="G3 (Bethesda)">
        <title>Sequencing of a Wild Apple (Malus baccata) Genome Unravels the Differences Between Cultivated and Wild Apple Species Regarding Disease Resistance and Cold Tolerance.</title>
        <authorList>
            <person name="Chen X."/>
        </authorList>
    </citation>
    <scope>NUCLEOTIDE SEQUENCE [LARGE SCALE GENOMIC DNA]</scope>
    <source>
        <strain evidence="2">cv. Shandingzi</strain>
        <tissue evidence="1">Leaves</tissue>
    </source>
</reference>
<organism evidence="1 2">
    <name type="scientific">Malus baccata</name>
    <name type="common">Siberian crab apple</name>
    <name type="synonym">Pyrus baccata</name>
    <dbReference type="NCBI Taxonomy" id="106549"/>
    <lineage>
        <taxon>Eukaryota</taxon>
        <taxon>Viridiplantae</taxon>
        <taxon>Streptophyta</taxon>
        <taxon>Embryophyta</taxon>
        <taxon>Tracheophyta</taxon>
        <taxon>Spermatophyta</taxon>
        <taxon>Magnoliopsida</taxon>
        <taxon>eudicotyledons</taxon>
        <taxon>Gunneridae</taxon>
        <taxon>Pentapetalae</taxon>
        <taxon>rosids</taxon>
        <taxon>fabids</taxon>
        <taxon>Rosales</taxon>
        <taxon>Rosaceae</taxon>
        <taxon>Amygdaloideae</taxon>
        <taxon>Maleae</taxon>
        <taxon>Malus</taxon>
    </lineage>
</organism>
<gene>
    <name evidence="1" type="ORF">C1H46_033938</name>
</gene>
<proteinExistence type="predicted"/>
<dbReference type="EMBL" id="VIEB01000805">
    <property type="protein sequence ID" value="TQD80522.1"/>
    <property type="molecule type" value="Genomic_DNA"/>
</dbReference>